<evidence type="ECO:0008006" key="3">
    <source>
        <dbReference type="Google" id="ProtNLM"/>
    </source>
</evidence>
<organism evidence="1 2">
    <name type="scientific">Oceanobacillus sojae</name>
    <dbReference type="NCBI Taxonomy" id="582851"/>
    <lineage>
        <taxon>Bacteria</taxon>
        <taxon>Bacillati</taxon>
        <taxon>Bacillota</taxon>
        <taxon>Bacilli</taxon>
        <taxon>Bacillales</taxon>
        <taxon>Bacillaceae</taxon>
        <taxon>Oceanobacillus</taxon>
    </lineage>
</organism>
<evidence type="ECO:0000313" key="1">
    <source>
        <dbReference type="EMBL" id="GEN85310.1"/>
    </source>
</evidence>
<comment type="caution">
    <text evidence="1">The sequence shown here is derived from an EMBL/GenBank/DDBJ whole genome shotgun (WGS) entry which is preliminary data.</text>
</comment>
<protein>
    <recommendedName>
        <fullName evidence="3">Lipoprotein</fullName>
    </recommendedName>
</protein>
<evidence type="ECO:0000313" key="2">
    <source>
        <dbReference type="Proteomes" id="UP000321558"/>
    </source>
</evidence>
<keyword evidence="2" id="KW-1185">Reference proteome</keyword>
<sequence length="272" mass="32123">MKKMIILISLLILGGCSFFQDDKEVESEETSLKEGYYYHLEEVTTELFLTEIDAQEWMKYYLKDNQDKLDDIIAENTARGIINNVDLDLIQENEVQVKSCKEGLCKIYSNESPILKAFVVPAMKINEKTESTESEHLNNADREPVEDQFWQLINEHIEDTLKKSSELIELYQSGNPNKIDKESIESLYDSIHGRTQYLRLNLVPNDEEIEKQFNDLLMASEFLFNSFHQAQWYFEHEEERELKKLIKQETLLLREDFQEVTEKIQEYQGKIK</sequence>
<dbReference type="PROSITE" id="PS51257">
    <property type="entry name" value="PROKAR_LIPOPROTEIN"/>
    <property type="match status" value="1"/>
</dbReference>
<name>A0A511ZCZ4_9BACI</name>
<accession>A0A511ZCZ4</accession>
<proteinExistence type="predicted"/>
<gene>
    <name evidence="1" type="ORF">OSO01_00490</name>
</gene>
<reference evidence="1 2" key="1">
    <citation type="submission" date="2019-07" db="EMBL/GenBank/DDBJ databases">
        <title>Whole genome shotgun sequence of Oceanobacillus sojae NBRC 105379.</title>
        <authorList>
            <person name="Hosoyama A."/>
            <person name="Uohara A."/>
            <person name="Ohji S."/>
            <person name="Ichikawa N."/>
        </authorList>
    </citation>
    <scope>NUCLEOTIDE SEQUENCE [LARGE SCALE GENOMIC DNA]</scope>
    <source>
        <strain evidence="1 2">NBRC 105379</strain>
    </source>
</reference>
<dbReference type="Proteomes" id="UP000321558">
    <property type="component" value="Unassembled WGS sequence"/>
</dbReference>
<dbReference type="AlphaFoldDB" id="A0A511ZCZ4"/>
<dbReference type="OrthoDB" id="2427015at2"/>
<dbReference type="EMBL" id="BJYM01000001">
    <property type="protein sequence ID" value="GEN85310.1"/>
    <property type="molecule type" value="Genomic_DNA"/>
</dbReference>
<dbReference type="RefSeq" id="WP_147207736.1">
    <property type="nucleotide sequence ID" value="NZ_BJYM01000001.1"/>
</dbReference>